<evidence type="ECO:0000256" key="3">
    <source>
        <dbReference type="ARBA" id="ARBA00022801"/>
    </source>
</evidence>
<sequence>MNNNLVKLAPFTRLSDRVWRVLGLNPGKFTLQARPGTNTYLIGTGPRKLLLDCGEGRPDYIPLLQTSLASISPDAYISDVLISHGHMDHFGGLTSLLSASPQPIRVHKFPSAPLTTHGIDHMRHFPDDIQVHPLHDQQIFQTEGATLRVLHTPGHTHDHCTFWLEEEQSVFTADCILGHGTAVFEDLSAYLIGLKAMLALAPRRLYPGHGEYIEPGVPKIKEYIEHRELRERQIMDFLGNQPTDYTALEIVEVLYKDYPTSLHLPAAHSVVLHLLKLEKDGMVGSAGSDPLQKKWHRL</sequence>
<dbReference type="Proteomes" id="UP000078561">
    <property type="component" value="Unassembled WGS sequence"/>
</dbReference>
<dbReference type="PANTHER" id="PTHR23131">
    <property type="entry name" value="ENDORIBONUCLEASE LACTB2"/>
    <property type="match status" value="1"/>
</dbReference>
<accession>A0A163JY41</accession>
<keyword evidence="7" id="KW-1185">Reference proteome</keyword>
<dbReference type="SUPFAM" id="SSF56281">
    <property type="entry name" value="Metallo-hydrolase/oxidoreductase"/>
    <property type="match status" value="1"/>
</dbReference>
<dbReference type="SMART" id="SM00849">
    <property type="entry name" value="Lactamase_B"/>
    <property type="match status" value="1"/>
</dbReference>
<dbReference type="PANTHER" id="PTHR23131:SF0">
    <property type="entry name" value="ENDORIBONUCLEASE LACTB2"/>
    <property type="match status" value="1"/>
</dbReference>
<organism evidence="6">
    <name type="scientific">Absidia glauca</name>
    <name type="common">Pin mould</name>
    <dbReference type="NCBI Taxonomy" id="4829"/>
    <lineage>
        <taxon>Eukaryota</taxon>
        <taxon>Fungi</taxon>
        <taxon>Fungi incertae sedis</taxon>
        <taxon>Mucoromycota</taxon>
        <taxon>Mucoromycotina</taxon>
        <taxon>Mucoromycetes</taxon>
        <taxon>Mucorales</taxon>
        <taxon>Cunninghamellaceae</taxon>
        <taxon>Absidia</taxon>
    </lineage>
</organism>
<dbReference type="FunFam" id="3.60.15.10:FF:000041">
    <property type="entry name" value="Metallo-beta-lactamase domain protein"/>
    <property type="match status" value="1"/>
</dbReference>
<evidence type="ECO:0000256" key="1">
    <source>
        <dbReference type="ARBA" id="ARBA00006759"/>
    </source>
</evidence>
<dbReference type="EMBL" id="LT554307">
    <property type="protein sequence ID" value="SAM03871.1"/>
    <property type="molecule type" value="Genomic_DNA"/>
</dbReference>
<dbReference type="STRING" id="4829.A0A163JY41"/>
<dbReference type="Gene3D" id="1.10.10.10">
    <property type="entry name" value="Winged helix-like DNA-binding domain superfamily/Winged helix DNA-binding domain"/>
    <property type="match status" value="1"/>
</dbReference>
<evidence type="ECO:0000256" key="4">
    <source>
        <dbReference type="ARBA" id="ARBA00022833"/>
    </source>
</evidence>
<dbReference type="InterPro" id="IPR047921">
    <property type="entry name" value="LACTB2-like_MBL-fold"/>
</dbReference>
<proteinExistence type="inferred from homology"/>
<dbReference type="AlphaFoldDB" id="A0A163JY41"/>
<name>A0A163JY41_ABSGL</name>
<dbReference type="InParanoid" id="A0A163JY41"/>
<reference evidence="6" key="1">
    <citation type="submission" date="2016-04" db="EMBL/GenBank/DDBJ databases">
        <authorList>
            <person name="Evans L.H."/>
            <person name="Alamgir A."/>
            <person name="Owens N."/>
            <person name="Weber N.D."/>
            <person name="Virtaneva K."/>
            <person name="Barbian K."/>
            <person name="Babar A."/>
            <person name="Rosenke K."/>
        </authorList>
    </citation>
    <scope>NUCLEOTIDE SEQUENCE [LARGE SCALE GENOMIC DNA]</scope>
    <source>
        <strain evidence="6">CBS 101.48</strain>
    </source>
</reference>
<protein>
    <recommendedName>
        <fullName evidence="5">Metallo-beta-lactamase domain-containing protein</fullName>
    </recommendedName>
</protein>
<dbReference type="GO" id="GO:0044550">
    <property type="term" value="P:secondary metabolite biosynthetic process"/>
    <property type="evidence" value="ECO:0007669"/>
    <property type="project" value="UniProtKB-ARBA"/>
</dbReference>
<keyword evidence="2" id="KW-0479">Metal-binding</keyword>
<gene>
    <name evidence="6" type="primary">ABSGL_09727.1 scaffold 11617</name>
</gene>
<feature type="domain" description="Metallo-beta-lactamase" evidence="5">
    <location>
        <begin position="36"/>
        <end position="209"/>
    </location>
</feature>
<keyword evidence="4" id="KW-0862">Zinc</keyword>
<dbReference type="OrthoDB" id="17458at2759"/>
<evidence type="ECO:0000259" key="5">
    <source>
        <dbReference type="SMART" id="SM00849"/>
    </source>
</evidence>
<dbReference type="OMA" id="GDHVMAW"/>
<dbReference type="Pfam" id="PF17778">
    <property type="entry name" value="WHD_BLACT"/>
    <property type="match status" value="1"/>
</dbReference>
<evidence type="ECO:0000256" key="2">
    <source>
        <dbReference type="ARBA" id="ARBA00022723"/>
    </source>
</evidence>
<dbReference type="InterPro" id="IPR001279">
    <property type="entry name" value="Metallo-B-lactamas"/>
</dbReference>
<dbReference type="GO" id="GO:0016787">
    <property type="term" value="F:hydrolase activity"/>
    <property type="evidence" value="ECO:0007669"/>
    <property type="project" value="UniProtKB-KW"/>
</dbReference>
<keyword evidence="3" id="KW-0378">Hydrolase</keyword>
<dbReference type="CDD" id="cd07722">
    <property type="entry name" value="LACTB2-like_MBL-fold"/>
    <property type="match status" value="1"/>
</dbReference>
<dbReference type="Gene3D" id="3.60.15.10">
    <property type="entry name" value="Ribonuclease Z/Hydroxyacylglutathione hydrolase-like"/>
    <property type="match status" value="1"/>
</dbReference>
<comment type="similarity">
    <text evidence="1">Belongs to the metallo-beta-lactamase superfamily. Glyoxalase II family.</text>
</comment>
<dbReference type="GO" id="GO:0046872">
    <property type="term" value="F:metal ion binding"/>
    <property type="evidence" value="ECO:0007669"/>
    <property type="project" value="UniProtKB-KW"/>
</dbReference>
<dbReference type="Pfam" id="PF00753">
    <property type="entry name" value="Lactamase_B"/>
    <property type="match status" value="1"/>
</dbReference>
<dbReference type="InterPro" id="IPR036388">
    <property type="entry name" value="WH-like_DNA-bd_sf"/>
</dbReference>
<dbReference type="InterPro" id="IPR036866">
    <property type="entry name" value="RibonucZ/Hydroxyglut_hydro"/>
</dbReference>
<dbReference type="InterPro" id="IPR050662">
    <property type="entry name" value="Sec-metab_biosynth-thioest"/>
</dbReference>
<evidence type="ECO:0000313" key="7">
    <source>
        <dbReference type="Proteomes" id="UP000078561"/>
    </source>
</evidence>
<dbReference type="InterPro" id="IPR041516">
    <property type="entry name" value="LACTB2_WH"/>
</dbReference>
<evidence type="ECO:0000313" key="6">
    <source>
        <dbReference type="EMBL" id="SAM03871.1"/>
    </source>
</evidence>